<reference evidence="2 3" key="1">
    <citation type="journal article" date="2020" name="ISME J.">
        <title>Comparative genomics reveals insights into cyanobacterial evolution and habitat adaptation.</title>
        <authorList>
            <person name="Chen M.Y."/>
            <person name="Teng W.K."/>
            <person name="Zhao L."/>
            <person name="Hu C.X."/>
            <person name="Zhou Y.K."/>
            <person name="Han B.P."/>
            <person name="Song L.R."/>
            <person name="Shu W.S."/>
        </authorList>
    </citation>
    <scope>NUCLEOTIDE SEQUENCE [LARGE SCALE GENOMIC DNA]</scope>
    <source>
        <strain evidence="2 3">FACHB-3921</strain>
    </source>
</reference>
<accession>A0ABR8BAU4</accession>
<feature type="transmembrane region" description="Helical" evidence="1">
    <location>
        <begin position="295"/>
        <end position="311"/>
    </location>
</feature>
<name>A0ABR8BAU4_9NOSO</name>
<keyword evidence="3" id="KW-1185">Reference proteome</keyword>
<keyword evidence="1" id="KW-0812">Transmembrane</keyword>
<evidence type="ECO:0000256" key="1">
    <source>
        <dbReference type="SAM" id="Phobius"/>
    </source>
</evidence>
<dbReference type="InterPro" id="IPR013424">
    <property type="entry name" value="Ice-binding_C"/>
</dbReference>
<proteinExistence type="predicted"/>
<evidence type="ECO:0000313" key="3">
    <source>
        <dbReference type="Proteomes" id="UP000621307"/>
    </source>
</evidence>
<dbReference type="RefSeq" id="WP_190566180.1">
    <property type="nucleotide sequence ID" value="NZ_JACJQL010000005.1"/>
</dbReference>
<organism evidence="2 3">
    <name type="scientific">Nostoc parmelioides FACHB-3921</name>
    <dbReference type="NCBI Taxonomy" id="2692909"/>
    <lineage>
        <taxon>Bacteria</taxon>
        <taxon>Bacillati</taxon>
        <taxon>Cyanobacteriota</taxon>
        <taxon>Cyanophyceae</taxon>
        <taxon>Nostocales</taxon>
        <taxon>Nostocaceae</taxon>
        <taxon>Nostoc</taxon>
    </lineage>
</organism>
<evidence type="ECO:0000313" key="2">
    <source>
        <dbReference type="EMBL" id="MBD2250839.1"/>
    </source>
</evidence>
<keyword evidence="1" id="KW-1133">Transmembrane helix</keyword>
<comment type="caution">
    <text evidence="2">The sequence shown here is derived from an EMBL/GenBank/DDBJ whole genome shotgun (WGS) entry which is preliminary data.</text>
</comment>
<gene>
    <name evidence="2" type="ORF">H6G14_05875</name>
</gene>
<dbReference type="EMBL" id="JACJQL010000005">
    <property type="protein sequence ID" value="MBD2250839.1"/>
    <property type="molecule type" value="Genomic_DNA"/>
</dbReference>
<dbReference type="NCBIfam" id="TIGR02595">
    <property type="entry name" value="PEP_CTERM"/>
    <property type="match status" value="1"/>
</dbReference>
<dbReference type="Proteomes" id="UP000621307">
    <property type="component" value="Unassembled WGS sequence"/>
</dbReference>
<protein>
    <submittedName>
        <fullName evidence="2">PEP-CTERM sorting domain-containing protein</fullName>
    </submittedName>
</protein>
<sequence>MFTYKSISLGLLLTLLGSITLPTKALGQFSYDANETVIVETDFDSTDGWSLRGTSIDAGKIFGSSAWGTASYSLKNPVNLDLGPVSLYWSGIFPRNARTEPEKYYVGLQYADNSPVCYNSSINRIVGTPPCPSGSSIVDENAELRAEIRPYDAGNSGNRYHRLYIDPDFDPVNNESPASTLLDNKDRTNSVTDFRLRVSKVSSTSYEASLAYWDLASAAWKIFDPKSTSNSSPLEILASKWINADKSAPAESPVTFEAINLQFRKASTRNSEITALALTQIVLPLQQPSITVPEGYSIIGLPLVMGFGILLKRQKQK</sequence>
<keyword evidence="1" id="KW-0472">Membrane</keyword>